<evidence type="ECO:0000256" key="4">
    <source>
        <dbReference type="ARBA" id="ARBA00023125"/>
    </source>
</evidence>
<dbReference type="GO" id="GO:0003700">
    <property type="term" value="F:DNA-binding transcription factor activity"/>
    <property type="evidence" value="ECO:0007669"/>
    <property type="project" value="InterPro"/>
</dbReference>
<dbReference type="Proteomes" id="UP000594800">
    <property type="component" value="Chromosome"/>
</dbReference>
<dbReference type="Pfam" id="PF09278">
    <property type="entry name" value="MerR-DNA-bind"/>
    <property type="match status" value="1"/>
</dbReference>
<dbReference type="KEGG" id="poz:I0K15_12285"/>
<dbReference type="GO" id="GO:0005737">
    <property type="term" value="C:cytoplasm"/>
    <property type="evidence" value="ECO:0007669"/>
    <property type="project" value="UniProtKB-SubCell"/>
</dbReference>
<evidence type="ECO:0000313" key="7">
    <source>
        <dbReference type="EMBL" id="QPH52593.1"/>
    </source>
</evidence>
<dbReference type="GO" id="GO:0045893">
    <property type="term" value="P:positive regulation of DNA-templated transcription"/>
    <property type="evidence" value="ECO:0007669"/>
    <property type="project" value="InterPro"/>
</dbReference>
<keyword evidence="3" id="KW-0805">Transcription regulation</keyword>
<evidence type="ECO:0000256" key="1">
    <source>
        <dbReference type="ARBA" id="ARBA00004496"/>
    </source>
</evidence>
<proteinExistence type="predicted"/>
<dbReference type="InterPro" id="IPR047057">
    <property type="entry name" value="MerR_fam"/>
</dbReference>
<dbReference type="CDD" id="cd01108">
    <property type="entry name" value="HTH_CueR"/>
    <property type="match status" value="1"/>
</dbReference>
<dbReference type="EMBL" id="CP064942">
    <property type="protein sequence ID" value="QPH52593.1"/>
    <property type="molecule type" value="Genomic_DNA"/>
</dbReference>
<dbReference type="InterPro" id="IPR015358">
    <property type="entry name" value="Tscrpt_reg_MerR_DNA-bd"/>
</dbReference>
<dbReference type="AlphaFoldDB" id="A0A7S9QAY9"/>
<reference evidence="7 8" key="1">
    <citation type="submission" date="2020-11" db="EMBL/GenBank/DDBJ databases">
        <title>Description of Pontivivens ytuae sp. nov. isolated from deep sea sediment of Mariana Trench.</title>
        <authorList>
            <person name="Wang Z."/>
            <person name="Sun Q.-L."/>
            <person name="Xu X.-D."/>
            <person name="Tang Y.-Z."/>
            <person name="Zhang J."/>
        </authorList>
    </citation>
    <scope>NUCLEOTIDE SEQUENCE [LARGE SCALE GENOMIC DNA]</scope>
    <source>
        <strain evidence="7 8">MT2928</strain>
    </source>
</reference>
<keyword evidence="2" id="KW-0963">Cytoplasm</keyword>
<dbReference type="InterPro" id="IPR009061">
    <property type="entry name" value="DNA-bd_dom_put_sf"/>
</dbReference>
<dbReference type="Gene3D" id="1.10.1660.10">
    <property type="match status" value="1"/>
</dbReference>
<keyword evidence="8" id="KW-1185">Reference proteome</keyword>
<dbReference type="GO" id="GO:0005507">
    <property type="term" value="F:copper ion binding"/>
    <property type="evidence" value="ECO:0007669"/>
    <property type="project" value="InterPro"/>
</dbReference>
<dbReference type="GO" id="GO:0003677">
    <property type="term" value="F:DNA binding"/>
    <property type="evidence" value="ECO:0007669"/>
    <property type="project" value="UniProtKB-KW"/>
</dbReference>
<dbReference type="RefSeq" id="WP_196101804.1">
    <property type="nucleotide sequence ID" value="NZ_CP064942.1"/>
</dbReference>
<comment type="subcellular location">
    <subcellularLocation>
        <location evidence="1">Cytoplasm</location>
    </subcellularLocation>
</comment>
<dbReference type="PROSITE" id="PS50937">
    <property type="entry name" value="HTH_MERR_2"/>
    <property type="match status" value="1"/>
</dbReference>
<name>A0A7S9QAY9_9RHOB</name>
<keyword evidence="5" id="KW-0804">Transcription</keyword>
<keyword evidence="4" id="KW-0238">DNA-binding</keyword>
<accession>A0A7S9QAY9</accession>
<feature type="domain" description="HTH merR-type" evidence="6">
    <location>
        <begin position="1"/>
        <end position="68"/>
    </location>
</feature>
<dbReference type="NCBIfam" id="TIGR02044">
    <property type="entry name" value="CueR"/>
    <property type="match status" value="1"/>
</dbReference>
<dbReference type="SMART" id="SM00422">
    <property type="entry name" value="HTH_MERR"/>
    <property type="match status" value="1"/>
</dbReference>
<evidence type="ECO:0000313" key="8">
    <source>
        <dbReference type="Proteomes" id="UP000594800"/>
    </source>
</evidence>
<protein>
    <submittedName>
        <fullName evidence="7">Cu(I)-responsive transcriptional regulator</fullName>
    </submittedName>
</protein>
<evidence type="ECO:0000256" key="2">
    <source>
        <dbReference type="ARBA" id="ARBA00022490"/>
    </source>
</evidence>
<dbReference type="PRINTS" id="PR00040">
    <property type="entry name" value="HTHMERR"/>
</dbReference>
<dbReference type="InterPro" id="IPR011789">
    <property type="entry name" value="CueR"/>
</dbReference>
<organism evidence="7 8">
    <name type="scientific">Pontivivens ytuae</name>
    <dbReference type="NCBI Taxonomy" id="2789856"/>
    <lineage>
        <taxon>Bacteria</taxon>
        <taxon>Pseudomonadati</taxon>
        <taxon>Pseudomonadota</taxon>
        <taxon>Alphaproteobacteria</taxon>
        <taxon>Rhodobacterales</taxon>
        <taxon>Paracoccaceae</taxon>
        <taxon>Pontivivens</taxon>
    </lineage>
</organism>
<evidence type="ECO:0000256" key="3">
    <source>
        <dbReference type="ARBA" id="ARBA00023015"/>
    </source>
</evidence>
<sequence length="130" mass="14504">MNIGEVARRSGLPPKTIRYYEEIGLIRPARDPNGYRAFEESDLHKLTFIGRARALGFTVEDCRNLLALWEDRARASADVRRIAQDHLAEIERRIADLEAMRGTLTTLVKACAGDDRPDCPILADLAGPEG</sequence>
<dbReference type="SUPFAM" id="SSF46955">
    <property type="entry name" value="Putative DNA-binding domain"/>
    <property type="match status" value="1"/>
</dbReference>
<dbReference type="InterPro" id="IPR000551">
    <property type="entry name" value="MerR-type_HTH_dom"/>
</dbReference>
<evidence type="ECO:0000259" key="6">
    <source>
        <dbReference type="PROSITE" id="PS50937"/>
    </source>
</evidence>
<dbReference type="Pfam" id="PF00376">
    <property type="entry name" value="MerR"/>
    <property type="match status" value="1"/>
</dbReference>
<evidence type="ECO:0000256" key="5">
    <source>
        <dbReference type="ARBA" id="ARBA00023163"/>
    </source>
</evidence>
<dbReference type="PANTHER" id="PTHR30204">
    <property type="entry name" value="REDOX-CYCLING DRUG-SENSING TRANSCRIPTIONAL ACTIVATOR SOXR"/>
    <property type="match status" value="1"/>
</dbReference>
<dbReference type="PANTHER" id="PTHR30204:SF94">
    <property type="entry name" value="HEAVY METAL-DEPENDENT TRANSCRIPTIONAL REGULATOR HI_0293-RELATED"/>
    <property type="match status" value="1"/>
</dbReference>
<gene>
    <name evidence="7" type="primary">cueR</name>
    <name evidence="7" type="ORF">I0K15_12285</name>
</gene>